<dbReference type="GO" id="GO:0004185">
    <property type="term" value="F:serine-type carboxypeptidase activity"/>
    <property type="evidence" value="ECO:0007669"/>
    <property type="project" value="UniProtKB-UniRule"/>
</dbReference>
<evidence type="ECO:0000256" key="2">
    <source>
        <dbReference type="ARBA" id="ARBA00004393"/>
    </source>
</evidence>
<dbReference type="Gene3D" id="3.40.50.1820">
    <property type="entry name" value="alpha/beta hydrolase"/>
    <property type="match status" value="1"/>
</dbReference>
<comment type="catalytic activity">
    <reaction evidence="1">
        <text>Preferential release of a C-terminal arginine or lysine residue.</text>
        <dbReference type="EC" id="3.4.16.6"/>
    </reaction>
</comment>
<sequence length="513" mass="59092">MDGALMEIGPFRISKNSTITLNNGTWLNSANLLFIDQPSNTGFSYSNTFDKDLDQISFNFYNFLQNYFLIFTQDFSDTVEIYLAGESYAGQYLPFFAEYLLNNYKDLNLKGVLIGNAWIYPNLQSLSYLPWFKSQNLLSSSIISPNNNTINNINNLNLITQYHNDYSKSKSQLQSQLNDSLLDVNINSQLSCDLILDSLLNLTRLNNSNDINNDCLNIYDYRLRDSYPACGANWPSDLTNVTPFLSNPHIQKNLNLNINFNKWAECNSSVSKHLLNQNIKPSFTKLSNLLVNKNLPILLFNGNKDIICNQYSLELVTQNLKFDGNNPLKLGFSDSIQYVDWFVKNNSNNNKKVSYNLLGKIKYENNLYLIEFINASHMVPYDNSIGSLGLLDIFWGNFKWNSDISHDNQPVIVTPNHPNSFHLSNSIDNSNSNSNFNFNSKNNQTFKDPMDDNRDTFIGDSTLNGLNYFFFIIGSVVVIFYFTIRHFKNRRFTHRNRQPPLSNIYESYEMIDK</sequence>
<dbReference type="PRINTS" id="PR00724">
    <property type="entry name" value="CRBOXYPTASEC"/>
</dbReference>
<reference evidence="17" key="1">
    <citation type="submission" date="2016-05" db="EMBL/GenBank/DDBJ databases">
        <title>Comparative genomics of biotechnologically important yeasts.</title>
        <authorList>
            <consortium name="DOE Joint Genome Institute"/>
            <person name="Riley R."/>
            <person name="Haridas S."/>
            <person name="Wolfe K.H."/>
            <person name="Lopes M.R."/>
            <person name="Hittinger C.T."/>
            <person name="Goker M."/>
            <person name="Salamov A."/>
            <person name="Wisecaver J."/>
            <person name="Long T.M."/>
            <person name="Aerts A.L."/>
            <person name="Barry K."/>
            <person name="Choi C."/>
            <person name="Clum A."/>
            <person name="Coughlan A.Y."/>
            <person name="Deshpande S."/>
            <person name="Douglass A.P."/>
            <person name="Hanson S.J."/>
            <person name="Klenk H.-P."/>
            <person name="Labutti K."/>
            <person name="Lapidus A."/>
            <person name="Lindquist E."/>
            <person name="Lipzen A."/>
            <person name="Meier-Kolthoff J.P."/>
            <person name="Ohm R.A."/>
            <person name="Otillar R.P."/>
            <person name="Pangilinan J."/>
            <person name="Peng Y."/>
            <person name="Rokas A."/>
            <person name="Rosa C.A."/>
            <person name="Scheuner C."/>
            <person name="Sibirny A.A."/>
            <person name="Slot J.C."/>
            <person name="Stielow J.B."/>
            <person name="Sun H."/>
            <person name="Kurtzman C.P."/>
            <person name="Blackwell M."/>
            <person name="Grigoriev I.V."/>
            <person name="Jeffries T.W."/>
        </authorList>
    </citation>
    <scope>NUCLEOTIDE SEQUENCE [LARGE SCALE GENOMIC DNA]</scope>
    <source>
        <strain evidence="17">DSM 1968</strain>
    </source>
</reference>
<keyword evidence="17" id="KW-1185">Reference proteome</keyword>
<comment type="subcellular location">
    <subcellularLocation>
        <location evidence="2">Golgi apparatus</location>
        <location evidence="2">trans-Golgi network membrane</location>
        <topology evidence="2">Single-pass type I membrane protein</topology>
    </subcellularLocation>
</comment>
<keyword evidence="8" id="KW-0732">Signal</keyword>
<keyword evidence="7" id="KW-0053">Apoptosis</keyword>
<dbReference type="Proteomes" id="UP000095038">
    <property type="component" value="Unassembled WGS sequence"/>
</dbReference>
<dbReference type="PANTHER" id="PTHR11802:SF190">
    <property type="entry name" value="PHEROMONE-PROCESSING CARBOXYPEPTIDASE KEX1"/>
    <property type="match status" value="1"/>
</dbReference>
<dbReference type="OrthoDB" id="443318at2759"/>
<evidence type="ECO:0000256" key="3">
    <source>
        <dbReference type="ARBA" id="ARBA00009431"/>
    </source>
</evidence>
<name>A0A1D2VRD4_9ASCO</name>
<dbReference type="InterPro" id="IPR029058">
    <property type="entry name" value="AB_hydrolase_fold"/>
</dbReference>
<keyword evidence="6 15" id="KW-0812">Transmembrane</keyword>
<keyword evidence="13" id="KW-0325">Glycoprotein</keyword>
<keyword evidence="5 14" id="KW-0645">Protease</keyword>
<dbReference type="EC" id="3.4.16.-" evidence="14"/>
<proteinExistence type="inferred from homology"/>
<evidence type="ECO:0000256" key="15">
    <source>
        <dbReference type="SAM" id="Phobius"/>
    </source>
</evidence>
<feature type="transmembrane region" description="Helical" evidence="15">
    <location>
        <begin position="466"/>
        <end position="484"/>
    </location>
</feature>
<dbReference type="Pfam" id="PF00450">
    <property type="entry name" value="Peptidase_S10"/>
    <property type="match status" value="1"/>
</dbReference>
<evidence type="ECO:0000313" key="16">
    <source>
        <dbReference type="EMBL" id="ODV64127.1"/>
    </source>
</evidence>
<accession>A0A1D2VRD4</accession>
<evidence type="ECO:0000256" key="9">
    <source>
        <dbReference type="ARBA" id="ARBA00022801"/>
    </source>
</evidence>
<dbReference type="InParanoid" id="A0A1D2VRD4"/>
<evidence type="ECO:0000313" key="17">
    <source>
        <dbReference type="Proteomes" id="UP000095038"/>
    </source>
</evidence>
<dbReference type="PROSITE" id="PS00131">
    <property type="entry name" value="CARBOXYPEPT_SER_SER"/>
    <property type="match status" value="1"/>
</dbReference>
<keyword evidence="11" id="KW-0333">Golgi apparatus</keyword>
<keyword evidence="12 15" id="KW-0472">Membrane</keyword>
<dbReference type="GO" id="GO:0006508">
    <property type="term" value="P:proteolysis"/>
    <property type="evidence" value="ECO:0007669"/>
    <property type="project" value="UniProtKB-KW"/>
</dbReference>
<dbReference type="GO" id="GO:0005802">
    <property type="term" value="C:trans-Golgi network"/>
    <property type="evidence" value="ECO:0007669"/>
    <property type="project" value="TreeGrafter"/>
</dbReference>
<dbReference type="RefSeq" id="XP_020050434.1">
    <property type="nucleotide sequence ID" value="XM_020190180.1"/>
</dbReference>
<evidence type="ECO:0000256" key="13">
    <source>
        <dbReference type="ARBA" id="ARBA00023180"/>
    </source>
</evidence>
<organism evidence="16 17">
    <name type="scientific">Ascoidea rubescens DSM 1968</name>
    <dbReference type="NCBI Taxonomy" id="1344418"/>
    <lineage>
        <taxon>Eukaryota</taxon>
        <taxon>Fungi</taxon>
        <taxon>Dikarya</taxon>
        <taxon>Ascomycota</taxon>
        <taxon>Saccharomycotina</taxon>
        <taxon>Saccharomycetes</taxon>
        <taxon>Ascoideaceae</taxon>
        <taxon>Ascoidea</taxon>
    </lineage>
</organism>
<gene>
    <name evidence="16" type="ORF">ASCRUDRAFT_30339</name>
</gene>
<dbReference type="EMBL" id="KV454475">
    <property type="protein sequence ID" value="ODV64127.1"/>
    <property type="molecule type" value="Genomic_DNA"/>
</dbReference>
<evidence type="ECO:0000256" key="1">
    <source>
        <dbReference type="ARBA" id="ARBA00001003"/>
    </source>
</evidence>
<evidence type="ECO:0000256" key="14">
    <source>
        <dbReference type="RuleBase" id="RU361156"/>
    </source>
</evidence>
<evidence type="ECO:0000256" key="4">
    <source>
        <dbReference type="ARBA" id="ARBA00022645"/>
    </source>
</evidence>
<evidence type="ECO:0000256" key="6">
    <source>
        <dbReference type="ARBA" id="ARBA00022692"/>
    </source>
</evidence>
<dbReference type="InterPro" id="IPR018202">
    <property type="entry name" value="Ser_caboxypep_ser_AS"/>
</dbReference>
<evidence type="ECO:0000256" key="10">
    <source>
        <dbReference type="ARBA" id="ARBA00022989"/>
    </source>
</evidence>
<dbReference type="GO" id="GO:0006915">
    <property type="term" value="P:apoptotic process"/>
    <property type="evidence" value="ECO:0007669"/>
    <property type="project" value="UniProtKB-KW"/>
</dbReference>
<dbReference type="InterPro" id="IPR001563">
    <property type="entry name" value="Peptidase_S10"/>
</dbReference>
<dbReference type="STRING" id="1344418.A0A1D2VRD4"/>
<evidence type="ECO:0000256" key="8">
    <source>
        <dbReference type="ARBA" id="ARBA00022729"/>
    </source>
</evidence>
<evidence type="ECO:0000256" key="11">
    <source>
        <dbReference type="ARBA" id="ARBA00023034"/>
    </source>
</evidence>
<dbReference type="GeneID" id="30963816"/>
<keyword evidence="9 14" id="KW-0378">Hydrolase</keyword>
<evidence type="ECO:0000256" key="5">
    <source>
        <dbReference type="ARBA" id="ARBA00022670"/>
    </source>
</evidence>
<keyword evidence="4 14" id="KW-0121">Carboxypeptidase</keyword>
<evidence type="ECO:0000256" key="7">
    <source>
        <dbReference type="ARBA" id="ARBA00022703"/>
    </source>
</evidence>
<comment type="similarity">
    <text evidence="3 14">Belongs to the peptidase S10 family.</text>
</comment>
<dbReference type="SUPFAM" id="SSF53474">
    <property type="entry name" value="alpha/beta-Hydrolases"/>
    <property type="match status" value="1"/>
</dbReference>
<dbReference type="PANTHER" id="PTHR11802">
    <property type="entry name" value="SERINE PROTEASE FAMILY S10 SERINE CARBOXYPEPTIDASE"/>
    <property type="match status" value="1"/>
</dbReference>
<evidence type="ECO:0000256" key="12">
    <source>
        <dbReference type="ARBA" id="ARBA00023136"/>
    </source>
</evidence>
<protein>
    <recommendedName>
        <fullName evidence="14">Carboxypeptidase</fullName>
        <ecNumber evidence="14">3.4.16.-</ecNumber>
    </recommendedName>
</protein>
<keyword evidence="10 15" id="KW-1133">Transmembrane helix</keyword>
<dbReference type="AlphaFoldDB" id="A0A1D2VRD4"/>